<protein>
    <submittedName>
        <fullName evidence="2">Uncharacterized protein</fullName>
    </submittedName>
</protein>
<sequence length="183" mass="20076">MGSNHAEINVSNYTGQGGHVTLKAVIEQTLSDNAISGSRFSQIRAVLEVIPRDLDVTKTLAGSGGVTYTARRKVCLCTKAPGGWRSENLDFYIIETQERHTMGRDGIVLGKASADRLFLNDTSKHVAPTCLDKGNDPKKFDKRSEEKGKTGREKAQQADAESERIKKERSANQTQSASNKQPR</sequence>
<feature type="compositionally biased region" description="Basic and acidic residues" evidence="1">
    <location>
        <begin position="133"/>
        <end position="170"/>
    </location>
</feature>
<feature type="compositionally biased region" description="Polar residues" evidence="1">
    <location>
        <begin position="171"/>
        <end position="183"/>
    </location>
</feature>
<dbReference type="EMBL" id="KV878583">
    <property type="protein sequence ID" value="OJJ61773.1"/>
    <property type="molecule type" value="Genomic_DNA"/>
</dbReference>
<dbReference type="AlphaFoldDB" id="A0A1L9TR58"/>
<dbReference type="OrthoDB" id="4485699at2759"/>
<reference evidence="3" key="1">
    <citation type="journal article" date="2017" name="Genome Biol.">
        <title>Comparative genomics reveals high biological diversity and specific adaptations in the industrially and medically important fungal genus Aspergillus.</title>
        <authorList>
            <person name="de Vries R.P."/>
            <person name="Riley R."/>
            <person name="Wiebenga A."/>
            <person name="Aguilar-Osorio G."/>
            <person name="Amillis S."/>
            <person name="Uchima C.A."/>
            <person name="Anderluh G."/>
            <person name="Asadollahi M."/>
            <person name="Askin M."/>
            <person name="Barry K."/>
            <person name="Battaglia E."/>
            <person name="Bayram O."/>
            <person name="Benocci T."/>
            <person name="Braus-Stromeyer S.A."/>
            <person name="Caldana C."/>
            <person name="Canovas D."/>
            <person name="Cerqueira G.C."/>
            <person name="Chen F."/>
            <person name="Chen W."/>
            <person name="Choi C."/>
            <person name="Clum A."/>
            <person name="Dos Santos R.A."/>
            <person name="Damasio A.R."/>
            <person name="Diallinas G."/>
            <person name="Emri T."/>
            <person name="Fekete E."/>
            <person name="Flipphi M."/>
            <person name="Freyberg S."/>
            <person name="Gallo A."/>
            <person name="Gournas C."/>
            <person name="Habgood R."/>
            <person name="Hainaut M."/>
            <person name="Harispe M.L."/>
            <person name="Henrissat B."/>
            <person name="Hilden K.S."/>
            <person name="Hope R."/>
            <person name="Hossain A."/>
            <person name="Karabika E."/>
            <person name="Karaffa L."/>
            <person name="Karanyi Z."/>
            <person name="Krasevec N."/>
            <person name="Kuo A."/>
            <person name="Kusch H."/>
            <person name="LaButti K."/>
            <person name="Lagendijk E.L."/>
            <person name="Lapidus A."/>
            <person name="Levasseur A."/>
            <person name="Lindquist E."/>
            <person name="Lipzen A."/>
            <person name="Logrieco A.F."/>
            <person name="MacCabe A."/>
            <person name="Maekelae M.R."/>
            <person name="Malavazi I."/>
            <person name="Melin P."/>
            <person name="Meyer V."/>
            <person name="Mielnichuk N."/>
            <person name="Miskei M."/>
            <person name="Molnar A.P."/>
            <person name="Mule G."/>
            <person name="Ngan C.Y."/>
            <person name="Orejas M."/>
            <person name="Orosz E."/>
            <person name="Ouedraogo J.P."/>
            <person name="Overkamp K.M."/>
            <person name="Park H.-S."/>
            <person name="Perrone G."/>
            <person name="Piumi F."/>
            <person name="Punt P.J."/>
            <person name="Ram A.F."/>
            <person name="Ramon A."/>
            <person name="Rauscher S."/>
            <person name="Record E."/>
            <person name="Riano-Pachon D.M."/>
            <person name="Robert V."/>
            <person name="Roehrig J."/>
            <person name="Ruller R."/>
            <person name="Salamov A."/>
            <person name="Salih N.S."/>
            <person name="Samson R.A."/>
            <person name="Sandor E."/>
            <person name="Sanguinetti M."/>
            <person name="Schuetze T."/>
            <person name="Sepcic K."/>
            <person name="Shelest E."/>
            <person name="Sherlock G."/>
            <person name="Sophianopoulou V."/>
            <person name="Squina F.M."/>
            <person name="Sun H."/>
            <person name="Susca A."/>
            <person name="Todd R.B."/>
            <person name="Tsang A."/>
            <person name="Unkles S.E."/>
            <person name="van de Wiele N."/>
            <person name="van Rossen-Uffink D."/>
            <person name="Oliveira J.V."/>
            <person name="Vesth T.C."/>
            <person name="Visser J."/>
            <person name="Yu J.-H."/>
            <person name="Zhou M."/>
            <person name="Andersen M.R."/>
            <person name="Archer D.B."/>
            <person name="Baker S.E."/>
            <person name="Benoit I."/>
            <person name="Brakhage A.A."/>
            <person name="Braus G.H."/>
            <person name="Fischer R."/>
            <person name="Frisvad J.C."/>
            <person name="Goldman G.H."/>
            <person name="Houbraken J."/>
            <person name="Oakley B."/>
            <person name="Pocsi I."/>
            <person name="Scazzocchio C."/>
            <person name="Seiboth B."/>
            <person name="vanKuyk P.A."/>
            <person name="Wortman J."/>
            <person name="Dyer P.S."/>
            <person name="Grigoriev I.V."/>
        </authorList>
    </citation>
    <scope>NUCLEOTIDE SEQUENCE [LARGE SCALE GENOMIC DNA]</scope>
    <source>
        <strain evidence="3">CBS 593.65</strain>
    </source>
</reference>
<dbReference type="RefSeq" id="XP_040705579.1">
    <property type="nucleotide sequence ID" value="XM_040846062.1"/>
</dbReference>
<dbReference type="VEuPathDB" id="FungiDB:ASPSYDRAFT_40312"/>
<name>A0A1L9TR58_9EURO</name>
<gene>
    <name evidence="2" type="ORF">ASPSYDRAFT_40312</name>
</gene>
<evidence type="ECO:0000313" key="2">
    <source>
        <dbReference type="EMBL" id="OJJ61773.1"/>
    </source>
</evidence>
<organism evidence="2 3">
    <name type="scientific">Aspergillus sydowii CBS 593.65</name>
    <dbReference type="NCBI Taxonomy" id="1036612"/>
    <lineage>
        <taxon>Eukaryota</taxon>
        <taxon>Fungi</taxon>
        <taxon>Dikarya</taxon>
        <taxon>Ascomycota</taxon>
        <taxon>Pezizomycotina</taxon>
        <taxon>Eurotiomycetes</taxon>
        <taxon>Eurotiomycetidae</taxon>
        <taxon>Eurotiales</taxon>
        <taxon>Aspergillaceae</taxon>
        <taxon>Aspergillus</taxon>
        <taxon>Aspergillus subgen. Nidulantes</taxon>
    </lineage>
</organism>
<dbReference type="Proteomes" id="UP000184356">
    <property type="component" value="Unassembled WGS sequence"/>
</dbReference>
<evidence type="ECO:0000256" key="1">
    <source>
        <dbReference type="SAM" id="MobiDB-lite"/>
    </source>
</evidence>
<evidence type="ECO:0000313" key="3">
    <source>
        <dbReference type="Proteomes" id="UP000184356"/>
    </source>
</evidence>
<keyword evidence="3" id="KW-1185">Reference proteome</keyword>
<feature type="region of interest" description="Disordered" evidence="1">
    <location>
        <begin position="126"/>
        <end position="183"/>
    </location>
</feature>
<proteinExistence type="predicted"/>
<accession>A0A1L9TR58</accession>
<dbReference type="GeneID" id="63762135"/>